<keyword evidence="3" id="KW-0812">Transmembrane</keyword>
<accession>A0ABV3GGM1</accession>
<keyword evidence="5" id="KW-0201">Cytochrome c-type biogenesis</keyword>
<dbReference type="Gene3D" id="2.40.50.140">
    <property type="entry name" value="Nucleic acid-binding proteins"/>
    <property type="match status" value="1"/>
</dbReference>
<dbReference type="RefSeq" id="WP_358134459.1">
    <property type="nucleotide sequence ID" value="NZ_JBFALK010000010.1"/>
</dbReference>
<dbReference type="Pfam" id="PF03100">
    <property type="entry name" value="CcmE"/>
    <property type="match status" value="1"/>
</dbReference>
<evidence type="ECO:0000256" key="8">
    <source>
        <dbReference type="ARBA" id="ARBA00023004"/>
    </source>
</evidence>
<proteinExistence type="predicted"/>
<evidence type="ECO:0000256" key="5">
    <source>
        <dbReference type="ARBA" id="ARBA00022748"/>
    </source>
</evidence>
<keyword evidence="8" id="KW-0408">Iron</keyword>
<evidence type="ECO:0000256" key="2">
    <source>
        <dbReference type="ARBA" id="ARBA00022617"/>
    </source>
</evidence>
<dbReference type="InterPro" id="IPR012340">
    <property type="entry name" value="NA-bd_OB-fold"/>
</dbReference>
<evidence type="ECO:0000313" key="10">
    <source>
        <dbReference type="EMBL" id="MEV0970783.1"/>
    </source>
</evidence>
<sequence>MGRVRRLVRQAVIVISRSRWSGRLPLLLVVAAAGIALACFAVTGPGEGLVYCRTPTEVAREPADPALRMRVGGLVVPHSVHQEGGAITFRLSDGVTGIEVVYRGERPAVFREGQDAVAEGIAGPDGVLRSDRLMVKHSNEYRGKAAAP</sequence>
<dbReference type="PANTHER" id="PTHR34128:SF2">
    <property type="entry name" value="CYTOCHROME C-TYPE BIOGENESIS PROTEIN CCME HOMOLOG, MITOCHONDRIAL"/>
    <property type="match status" value="1"/>
</dbReference>
<dbReference type="Proteomes" id="UP001551675">
    <property type="component" value="Unassembled WGS sequence"/>
</dbReference>
<evidence type="ECO:0000256" key="3">
    <source>
        <dbReference type="ARBA" id="ARBA00022692"/>
    </source>
</evidence>
<dbReference type="EMBL" id="JBFALK010000010">
    <property type="protein sequence ID" value="MEV0970783.1"/>
    <property type="molecule type" value="Genomic_DNA"/>
</dbReference>
<dbReference type="PANTHER" id="PTHR34128">
    <property type="entry name" value="CYTOCHROME C-TYPE BIOGENESIS PROTEIN CCME HOMOLOG, MITOCHONDRIAL"/>
    <property type="match status" value="1"/>
</dbReference>
<keyword evidence="6" id="KW-0735">Signal-anchor</keyword>
<keyword evidence="7" id="KW-1133">Transmembrane helix</keyword>
<reference evidence="10 11" key="1">
    <citation type="submission" date="2024-06" db="EMBL/GenBank/DDBJ databases">
        <title>The Natural Products Discovery Center: Release of the First 8490 Sequenced Strains for Exploring Actinobacteria Biosynthetic Diversity.</title>
        <authorList>
            <person name="Kalkreuter E."/>
            <person name="Kautsar S.A."/>
            <person name="Yang D."/>
            <person name="Bader C.D."/>
            <person name="Teijaro C.N."/>
            <person name="Fluegel L."/>
            <person name="Davis C.M."/>
            <person name="Simpson J.R."/>
            <person name="Lauterbach L."/>
            <person name="Steele A.D."/>
            <person name="Gui C."/>
            <person name="Meng S."/>
            <person name="Li G."/>
            <person name="Viehrig K."/>
            <person name="Ye F."/>
            <person name="Su P."/>
            <person name="Kiefer A.F."/>
            <person name="Nichols A."/>
            <person name="Cepeda A.J."/>
            <person name="Yan W."/>
            <person name="Fan B."/>
            <person name="Jiang Y."/>
            <person name="Adhikari A."/>
            <person name="Zheng C.-J."/>
            <person name="Schuster L."/>
            <person name="Cowan T.M."/>
            <person name="Smanski M.J."/>
            <person name="Chevrette M.G."/>
            <person name="De Carvalho L.P.S."/>
            <person name="Shen B."/>
        </authorList>
    </citation>
    <scope>NUCLEOTIDE SEQUENCE [LARGE SCALE GENOMIC DNA]</scope>
    <source>
        <strain evidence="10 11">NPDC050100</strain>
    </source>
</reference>
<evidence type="ECO:0000256" key="6">
    <source>
        <dbReference type="ARBA" id="ARBA00022968"/>
    </source>
</evidence>
<organism evidence="10 11">
    <name type="scientific">Microtetraspora glauca</name>
    <dbReference type="NCBI Taxonomy" id="1996"/>
    <lineage>
        <taxon>Bacteria</taxon>
        <taxon>Bacillati</taxon>
        <taxon>Actinomycetota</taxon>
        <taxon>Actinomycetes</taxon>
        <taxon>Streptosporangiales</taxon>
        <taxon>Streptosporangiaceae</taxon>
        <taxon>Microtetraspora</taxon>
    </lineage>
</organism>
<evidence type="ECO:0000256" key="7">
    <source>
        <dbReference type="ARBA" id="ARBA00022989"/>
    </source>
</evidence>
<keyword evidence="2" id="KW-0349">Heme</keyword>
<keyword evidence="4" id="KW-0479">Metal-binding</keyword>
<dbReference type="InterPro" id="IPR036127">
    <property type="entry name" value="CcmE-like_sf"/>
</dbReference>
<keyword evidence="11" id="KW-1185">Reference proteome</keyword>
<gene>
    <name evidence="10" type="ORF">AB0I59_19280</name>
</gene>
<dbReference type="SUPFAM" id="SSF82093">
    <property type="entry name" value="Heme chaperone CcmE"/>
    <property type="match status" value="1"/>
</dbReference>
<protein>
    <submittedName>
        <fullName evidence="10">Cytochrome c maturation protein CcmE</fullName>
    </submittedName>
</protein>
<evidence type="ECO:0000256" key="4">
    <source>
        <dbReference type="ARBA" id="ARBA00022723"/>
    </source>
</evidence>
<dbReference type="InterPro" id="IPR004329">
    <property type="entry name" value="CcmE"/>
</dbReference>
<evidence type="ECO:0000256" key="9">
    <source>
        <dbReference type="ARBA" id="ARBA00023136"/>
    </source>
</evidence>
<evidence type="ECO:0000256" key="1">
    <source>
        <dbReference type="ARBA" id="ARBA00004370"/>
    </source>
</evidence>
<name>A0ABV3GGM1_MICGL</name>
<comment type="caution">
    <text evidence="10">The sequence shown here is derived from an EMBL/GenBank/DDBJ whole genome shotgun (WGS) entry which is preliminary data.</text>
</comment>
<keyword evidence="9" id="KW-0472">Membrane</keyword>
<evidence type="ECO:0000313" key="11">
    <source>
        <dbReference type="Proteomes" id="UP001551675"/>
    </source>
</evidence>
<comment type="subcellular location">
    <subcellularLocation>
        <location evidence="1">Membrane</location>
    </subcellularLocation>
</comment>